<organism evidence="2 3">
    <name type="scientific">Cirrhinus mrigala</name>
    <name type="common">Mrigala</name>
    <dbReference type="NCBI Taxonomy" id="683832"/>
    <lineage>
        <taxon>Eukaryota</taxon>
        <taxon>Metazoa</taxon>
        <taxon>Chordata</taxon>
        <taxon>Craniata</taxon>
        <taxon>Vertebrata</taxon>
        <taxon>Euteleostomi</taxon>
        <taxon>Actinopterygii</taxon>
        <taxon>Neopterygii</taxon>
        <taxon>Teleostei</taxon>
        <taxon>Ostariophysi</taxon>
        <taxon>Cypriniformes</taxon>
        <taxon>Cyprinidae</taxon>
        <taxon>Labeoninae</taxon>
        <taxon>Labeonini</taxon>
        <taxon>Cirrhinus</taxon>
    </lineage>
</organism>
<name>A0ABD0RX03_CIRMR</name>
<keyword evidence="3" id="KW-1185">Reference proteome</keyword>
<feature type="non-terminal residue" evidence="2">
    <location>
        <position position="50"/>
    </location>
</feature>
<evidence type="ECO:0000313" key="3">
    <source>
        <dbReference type="Proteomes" id="UP001529510"/>
    </source>
</evidence>
<feature type="domain" description="Protein kinase" evidence="1">
    <location>
        <begin position="1"/>
        <end position="50"/>
    </location>
</feature>
<dbReference type="EMBL" id="JAMKFB020000001">
    <property type="protein sequence ID" value="KAL0203085.1"/>
    <property type="molecule type" value="Genomic_DNA"/>
</dbReference>
<dbReference type="InterPro" id="IPR000719">
    <property type="entry name" value="Prot_kinase_dom"/>
</dbReference>
<dbReference type="InterPro" id="IPR051585">
    <property type="entry name" value="STE20_Ser/Thr_Kinases"/>
</dbReference>
<dbReference type="SUPFAM" id="SSF56112">
    <property type="entry name" value="Protein kinase-like (PK-like)"/>
    <property type="match status" value="1"/>
</dbReference>
<dbReference type="Gene3D" id="3.30.200.20">
    <property type="entry name" value="Phosphorylase Kinase, domain 1"/>
    <property type="match status" value="1"/>
</dbReference>
<accession>A0ABD0RX03</accession>
<dbReference type="InterPro" id="IPR011009">
    <property type="entry name" value="Kinase-like_dom_sf"/>
</dbReference>
<dbReference type="AlphaFoldDB" id="A0ABD0RX03"/>
<dbReference type="PANTHER" id="PTHR46538:SF3">
    <property type="entry name" value="PROTEIN KINASE DOMAIN-CONTAINING PROTEIN"/>
    <property type="match status" value="1"/>
</dbReference>
<dbReference type="PROSITE" id="PS50011">
    <property type="entry name" value="PROTEIN_KINASE_DOM"/>
    <property type="match status" value="1"/>
</dbReference>
<comment type="caution">
    <text evidence="2">The sequence shown here is derived from an EMBL/GenBank/DDBJ whole genome shotgun (WGS) entry which is preliminary data.</text>
</comment>
<evidence type="ECO:0000313" key="2">
    <source>
        <dbReference type="EMBL" id="KAL0203085.1"/>
    </source>
</evidence>
<dbReference type="PANTHER" id="PTHR46538">
    <property type="entry name" value="PROTEIN KINASE DOMAIN-CONTAINING PROTEIN"/>
    <property type="match status" value="1"/>
</dbReference>
<evidence type="ECO:0000259" key="1">
    <source>
        <dbReference type="PROSITE" id="PS50011"/>
    </source>
</evidence>
<feature type="non-terminal residue" evidence="2">
    <location>
        <position position="1"/>
    </location>
</feature>
<gene>
    <name evidence="2" type="ORF">M9458_001103</name>
</gene>
<reference evidence="2 3" key="1">
    <citation type="submission" date="2024-05" db="EMBL/GenBank/DDBJ databases">
        <title>Genome sequencing and assembly of Indian major carp, Cirrhinus mrigala (Hamilton, 1822).</title>
        <authorList>
            <person name="Mohindra V."/>
            <person name="Chowdhury L.M."/>
            <person name="Lal K."/>
            <person name="Jena J.K."/>
        </authorList>
    </citation>
    <scope>NUCLEOTIDE SEQUENCE [LARGE SCALE GENOMIC DNA]</scope>
    <source>
        <strain evidence="2">CM1030</strain>
        <tissue evidence="2">Blood</tissue>
    </source>
</reference>
<sequence>TGIFAAAKVIDTKTEDELEDYMVEIDILASCDHHNIVKLLDAFYYESKLW</sequence>
<protein>
    <recommendedName>
        <fullName evidence="1">Protein kinase domain-containing protein</fullName>
    </recommendedName>
</protein>
<proteinExistence type="predicted"/>
<dbReference type="Proteomes" id="UP001529510">
    <property type="component" value="Unassembled WGS sequence"/>
</dbReference>